<dbReference type="RefSeq" id="WP_171709053.1">
    <property type="nucleotide sequence ID" value="NZ_JAAVLW010000002.1"/>
</dbReference>
<evidence type="ECO:0000313" key="3">
    <source>
        <dbReference type="EMBL" id="NOJ46196.1"/>
    </source>
</evidence>
<comment type="caution">
    <text evidence="3">The sequence shown here is derived from an EMBL/GenBank/DDBJ whole genome shotgun (WGS) entry which is preliminary data.</text>
</comment>
<dbReference type="InterPro" id="IPR013658">
    <property type="entry name" value="SGL"/>
</dbReference>
<name>A0A7Y4H263_9BRAD</name>
<dbReference type="SUPFAM" id="SSF63829">
    <property type="entry name" value="Calcium-dependent phosphotriesterase"/>
    <property type="match status" value="1"/>
</dbReference>
<proteinExistence type="predicted"/>
<sequence>MRTPQLSALMLAVLTFSAGAAEPQKLWEASGFKNPESAIFDRAAGAIYVSNVNGDPMKKDGNGFVSRLGSDGKVVTMEWVKGLDSPTGLALANGKLYVADVDRIAEIDLAKAEVVNRFEAPGSKFLNDLAADKSGRIYASDMVSNSIWVLDGGKLSLLTQDDALENPNGLLVEEGRLVVASWGKMAPDFATKVPGHMKTVDLATKKVSDLGSSAPVGNLDGVEPDGKGGYLVTDWMTGGLFRIASNGTATRLLPLAKGSADLGMGPDGIVIIPMMMDGTVVAYKIDPH</sequence>
<evidence type="ECO:0000256" key="1">
    <source>
        <dbReference type="SAM" id="SignalP"/>
    </source>
</evidence>
<gene>
    <name evidence="3" type="ORF">HCN50_08050</name>
</gene>
<protein>
    <submittedName>
        <fullName evidence="3">ATP/GTP-binding protein</fullName>
    </submittedName>
</protein>
<evidence type="ECO:0000259" key="2">
    <source>
        <dbReference type="Pfam" id="PF08450"/>
    </source>
</evidence>
<dbReference type="EMBL" id="JAAVLW010000002">
    <property type="protein sequence ID" value="NOJ46196.1"/>
    <property type="molecule type" value="Genomic_DNA"/>
</dbReference>
<dbReference type="Pfam" id="PF08450">
    <property type="entry name" value="SGL"/>
    <property type="match status" value="1"/>
</dbReference>
<keyword evidence="4" id="KW-1185">Reference proteome</keyword>
<feature type="domain" description="SMP-30/Gluconolactonase/LRE-like region" evidence="2">
    <location>
        <begin position="87"/>
        <end position="252"/>
    </location>
</feature>
<dbReference type="Proteomes" id="UP000528734">
    <property type="component" value="Unassembled WGS sequence"/>
</dbReference>
<evidence type="ECO:0000313" key="4">
    <source>
        <dbReference type="Proteomes" id="UP000528734"/>
    </source>
</evidence>
<organism evidence="3 4">
    <name type="scientific">Bradyrhizobium archetypum</name>
    <dbReference type="NCBI Taxonomy" id="2721160"/>
    <lineage>
        <taxon>Bacteria</taxon>
        <taxon>Pseudomonadati</taxon>
        <taxon>Pseudomonadota</taxon>
        <taxon>Alphaproteobacteria</taxon>
        <taxon>Hyphomicrobiales</taxon>
        <taxon>Nitrobacteraceae</taxon>
        <taxon>Bradyrhizobium</taxon>
    </lineage>
</organism>
<dbReference type="Gene3D" id="2.120.10.30">
    <property type="entry name" value="TolB, C-terminal domain"/>
    <property type="match status" value="1"/>
</dbReference>
<feature type="chain" id="PRO_5031051884" evidence="1">
    <location>
        <begin position="21"/>
        <end position="288"/>
    </location>
</feature>
<dbReference type="AlphaFoldDB" id="A0A7Y4H263"/>
<reference evidence="3 4" key="1">
    <citation type="submission" date="2020-03" db="EMBL/GenBank/DDBJ databases">
        <title>Bradyrhizobium diversity isolated from nodules of Muelleranthus trifoliolatus.</title>
        <authorList>
            <person name="Klepa M."/>
            <person name="Helene L."/>
            <person name="Hungria M."/>
        </authorList>
    </citation>
    <scope>NUCLEOTIDE SEQUENCE [LARGE SCALE GENOMIC DNA]</scope>
    <source>
        <strain evidence="3 4">WSM 1744</strain>
    </source>
</reference>
<dbReference type="InterPro" id="IPR011042">
    <property type="entry name" value="6-blade_b-propeller_TolB-like"/>
</dbReference>
<accession>A0A7Y4H263</accession>
<keyword evidence="1" id="KW-0732">Signal</keyword>
<feature type="signal peptide" evidence="1">
    <location>
        <begin position="1"/>
        <end position="20"/>
    </location>
</feature>